<organism evidence="8 9">
    <name type="scientific">Enterococcus larvae</name>
    <dbReference type="NCBI Taxonomy" id="2794352"/>
    <lineage>
        <taxon>Bacteria</taxon>
        <taxon>Bacillati</taxon>
        <taxon>Bacillota</taxon>
        <taxon>Bacilli</taxon>
        <taxon>Lactobacillales</taxon>
        <taxon>Enterococcaceae</taxon>
        <taxon>Enterococcus</taxon>
    </lineage>
</organism>
<evidence type="ECO:0000256" key="4">
    <source>
        <dbReference type="ARBA" id="ARBA00023172"/>
    </source>
</evidence>
<dbReference type="Pfam" id="PF14659">
    <property type="entry name" value="Phage_int_SAM_3"/>
    <property type="match status" value="1"/>
</dbReference>
<dbReference type="InterPro" id="IPR004107">
    <property type="entry name" value="Integrase_SAM-like_N"/>
</dbReference>
<evidence type="ECO:0000256" key="1">
    <source>
        <dbReference type="ARBA" id="ARBA00008857"/>
    </source>
</evidence>
<evidence type="ECO:0000256" key="2">
    <source>
        <dbReference type="ARBA" id="ARBA00022908"/>
    </source>
</evidence>
<comment type="similarity">
    <text evidence="1">Belongs to the 'phage' integrase family.</text>
</comment>
<comment type="caution">
    <text evidence="8">The sequence shown here is derived from an EMBL/GenBank/DDBJ whole genome shotgun (WGS) entry which is preliminary data.</text>
</comment>
<proteinExistence type="inferred from homology"/>
<evidence type="ECO:0000256" key="5">
    <source>
        <dbReference type="PROSITE-ProRule" id="PRU01248"/>
    </source>
</evidence>
<evidence type="ECO:0000259" key="6">
    <source>
        <dbReference type="PROSITE" id="PS51898"/>
    </source>
</evidence>
<dbReference type="PROSITE" id="PS51900">
    <property type="entry name" value="CB"/>
    <property type="match status" value="1"/>
</dbReference>
<evidence type="ECO:0000313" key="8">
    <source>
        <dbReference type="EMBL" id="MBP1047982.1"/>
    </source>
</evidence>
<evidence type="ECO:0000256" key="3">
    <source>
        <dbReference type="ARBA" id="ARBA00023125"/>
    </source>
</evidence>
<reference evidence="8 9" key="1">
    <citation type="submission" date="2020-12" db="EMBL/GenBank/DDBJ databases">
        <title>Vagococcus allomyrinae sp. nov. and Enterococcus lavae sp. nov., isolated from the larvae of Allomyrina dichotoma.</title>
        <authorList>
            <person name="Lee S.D."/>
        </authorList>
    </citation>
    <scope>NUCLEOTIDE SEQUENCE [LARGE SCALE GENOMIC DNA]</scope>
    <source>
        <strain evidence="8 9">BWM-S5</strain>
    </source>
</reference>
<dbReference type="Gene3D" id="1.10.150.130">
    <property type="match status" value="1"/>
</dbReference>
<keyword evidence="9" id="KW-1185">Reference proteome</keyword>
<sequence length="370" mass="43105">MAKRGENIYRRKDGRWEGRYKKSRNKNGQIVYGYIYGKKYSEVREKMSEKRVYYPEMSLGTFDGTLSEWLDYWLHIAIKNQVKQSTWTSYESKLRNHIVPFLGSKKLHLIEKKHINTFLQHLIAEKYSENTIQNIFTILSSSFNYAVETGNLVVNPCRGLPFSAQNRAREIHALSIEQQRKLEELAFEEPGCSAVIISLATGMRIGEICGLKWVDIDFNYGIINVNCTLQRIPDPENLNRTKVLIDTPKTKSSLRKIPLAKYLKEYLLERRSTNDSDYVVSSNGSFAEPRVINYRLQKLIKQAEIGTFHFHVLRHTFATRCIENNVDISSLSKLLGHNSVKMTLDTYTDSLWEKRKEAVEIIDRLQFKEF</sequence>
<dbReference type="EMBL" id="JAEDXU010000011">
    <property type="protein sequence ID" value="MBP1047982.1"/>
    <property type="molecule type" value="Genomic_DNA"/>
</dbReference>
<keyword evidence="3 5" id="KW-0238">DNA-binding</keyword>
<gene>
    <name evidence="8" type="ORF">I6N96_16955</name>
</gene>
<evidence type="ECO:0000259" key="7">
    <source>
        <dbReference type="PROSITE" id="PS51900"/>
    </source>
</evidence>
<dbReference type="RefSeq" id="WP_209558759.1">
    <property type="nucleotide sequence ID" value="NZ_JAEDXU010000011.1"/>
</dbReference>
<feature type="domain" description="Core-binding (CB)" evidence="7">
    <location>
        <begin position="60"/>
        <end position="147"/>
    </location>
</feature>
<dbReference type="InterPro" id="IPR010998">
    <property type="entry name" value="Integrase_recombinase_N"/>
</dbReference>
<dbReference type="InterPro" id="IPR002104">
    <property type="entry name" value="Integrase_catalytic"/>
</dbReference>
<dbReference type="InterPro" id="IPR013762">
    <property type="entry name" value="Integrase-like_cat_sf"/>
</dbReference>
<dbReference type="PROSITE" id="PS51898">
    <property type="entry name" value="TYR_RECOMBINASE"/>
    <property type="match status" value="1"/>
</dbReference>
<dbReference type="Pfam" id="PF00589">
    <property type="entry name" value="Phage_integrase"/>
    <property type="match status" value="1"/>
</dbReference>
<dbReference type="Proteomes" id="UP000673375">
    <property type="component" value="Unassembled WGS sequence"/>
</dbReference>
<dbReference type="PANTHER" id="PTHR30349">
    <property type="entry name" value="PHAGE INTEGRASE-RELATED"/>
    <property type="match status" value="1"/>
</dbReference>
<keyword evidence="4" id="KW-0233">DNA recombination</keyword>
<dbReference type="InterPro" id="IPR011010">
    <property type="entry name" value="DNA_brk_join_enz"/>
</dbReference>
<dbReference type="CDD" id="cd01189">
    <property type="entry name" value="INT_ICEBs1_C_like"/>
    <property type="match status" value="1"/>
</dbReference>
<accession>A0ABS4CNY6</accession>
<name>A0ABS4CNY6_9ENTE</name>
<dbReference type="InterPro" id="IPR044068">
    <property type="entry name" value="CB"/>
</dbReference>
<protein>
    <submittedName>
        <fullName evidence="8">Site-specific integrase</fullName>
    </submittedName>
</protein>
<feature type="domain" description="Tyr recombinase" evidence="6">
    <location>
        <begin position="169"/>
        <end position="360"/>
    </location>
</feature>
<dbReference type="PANTHER" id="PTHR30349:SF64">
    <property type="entry name" value="PROPHAGE INTEGRASE INTD-RELATED"/>
    <property type="match status" value="1"/>
</dbReference>
<evidence type="ECO:0000313" key="9">
    <source>
        <dbReference type="Proteomes" id="UP000673375"/>
    </source>
</evidence>
<dbReference type="InterPro" id="IPR050090">
    <property type="entry name" value="Tyrosine_recombinase_XerCD"/>
</dbReference>
<dbReference type="SUPFAM" id="SSF56349">
    <property type="entry name" value="DNA breaking-rejoining enzymes"/>
    <property type="match status" value="1"/>
</dbReference>
<dbReference type="Gene3D" id="1.10.443.10">
    <property type="entry name" value="Intergrase catalytic core"/>
    <property type="match status" value="1"/>
</dbReference>
<keyword evidence="2" id="KW-0229">DNA integration</keyword>